<evidence type="ECO:0000256" key="3">
    <source>
        <dbReference type="ARBA" id="ARBA00022452"/>
    </source>
</evidence>
<dbReference type="Pfam" id="PF07715">
    <property type="entry name" value="Plug"/>
    <property type="match status" value="1"/>
</dbReference>
<dbReference type="Gene3D" id="2.60.40.1120">
    <property type="entry name" value="Carboxypeptidase-like, regulatory domain"/>
    <property type="match status" value="1"/>
</dbReference>
<dbReference type="Pfam" id="PF13715">
    <property type="entry name" value="CarbopepD_reg_2"/>
    <property type="match status" value="1"/>
</dbReference>
<dbReference type="OrthoDB" id="9768177at2"/>
<dbReference type="InterPro" id="IPR023996">
    <property type="entry name" value="TonB-dep_OMP_SusC/RagA"/>
</dbReference>
<evidence type="ECO:0000256" key="5">
    <source>
        <dbReference type="ARBA" id="ARBA00023136"/>
    </source>
</evidence>
<evidence type="ECO:0000259" key="8">
    <source>
        <dbReference type="Pfam" id="PF07715"/>
    </source>
</evidence>
<dbReference type="NCBIfam" id="TIGR04056">
    <property type="entry name" value="OMP_RagA_SusC"/>
    <property type="match status" value="1"/>
</dbReference>
<accession>A0A4S1DU07</accession>
<keyword evidence="2 7" id="KW-0813">Transport</keyword>
<protein>
    <submittedName>
        <fullName evidence="9">TonB-dependent receptor</fullName>
    </submittedName>
</protein>
<evidence type="ECO:0000256" key="6">
    <source>
        <dbReference type="ARBA" id="ARBA00023237"/>
    </source>
</evidence>
<evidence type="ECO:0000313" key="10">
    <source>
        <dbReference type="Proteomes" id="UP000307602"/>
    </source>
</evidence>
<dbReference type="SUPFAM" id="SSF56935">
    <property type="entry name" value="Porins"/>
    <property type="match status" value="1"/>
</dbReference>
<dbReference type="NCBIfam" id="TIGR04057">
    <property type="entry name" value="SusC_RagA_signa"/>
    <property type="match status" value="1"/>
</dbReference>
<evidence type="ECO:0000313" key="9">
    <source>
        <dbReference type="EMBL" id="TGV01303.1"/>
    </source>
</evidence>
<dbReference type="Gene3D" id="2.40.170.20">
    <property type="entry name" value="TonB-dependent receptor, beta-barrel domain"/>
    <property type="match status" value="1"/>
</dbReference>
<comment type="caution">
    <text evidence="9">The sequence shown here is derived from an EMBL/GenBank/DDBJ whole genome shotgun (WGS) entry which is preliminary data.</text>
</comment>
<evidence type="ECO:0000256" key="7">
    <source>
        <dbReference type="PROSITE-ProRule" id="PRU01360"/>
    </source>
</evidence>
<feature type="domain" description="TonB-dependent receptor plug" evidence="8">
    <location>
        <begin position="151"/>
        <end position="256"/>
    </location>
</feature>
<keyword evidence="4 7" id="KW-0812">Transmembrane</keyword>
<keyword evidence="5 7" id="KW-0472">Membrane</keyword>
<dbReference type="InterPro" id="IPR012910">
    <property type="entry name" value="Plug_dom"/>
</dbReference>
<keyword evidence="10" id="KW-1185">Reference proteome</keyword>
<gene>
    <name evidence="9" type="ORF">EM932_16040</name>
</gene>
<dbReference type="EMBL" id="SRSO01000025">
    <property type="protein sequence ID" value="TGV01303.1"/>
    <property type="molecule type" value="Genomic_DNA"/>
</dbReference>
<keyword evidence="6 7" id="KW-0998">Cell outer membrane</keyword>
<dbReference type="AlphaFoldDB" id="A0A4S1DU07"/>
<keyword evidence="3 7" id="KW-1134">Transmembrane beta strand</keyword>
<evidence type="ECO:0000256" key="1">
    <source>
        <dbReference type="ARBA" id="ARBA00004571"/>
    </source>
</evidence>
<dbReference type="GO" id="GO:0009279">
    <property type="term" value="C:cell outer membrane"/>
    <property type="evidence" value="ECO:0007669"/>
    <property type="project" value="UniProtKB-SubCell"/>
</dbReference>
<dbReference type="InterPro" id="IPR039426">
    <property type="entry name" value="TonB-dep_rcpt-like"/>
</dbReference>
<dbReference type="Gene3D" id="2.170.130.10">
    <property type="entry name" value="TonB-dependent receptor, plug domain"/>
    <property type="match status" value="1"/>
</dbReference>
<dbReference type="PROSITE" id="PS52016">
    <property type="entry name" value="TONB_DEPENDENT_REC_3"/>
    <property type="match status" value="1"/>
</dbReference>
<comment type="similarity">
    <text evidence="7">Belongs to the TonB-dependent receptor family.</text>
</comment>
<name>A0A4S1DU07_9FLAO</name>
<dbReference type="Proteomes" id="UP000307602">
    <property type="component" value="Unassembled WGS sequence"/>
</dbReference>
<organism evidence="9 10">
    <name type="scientific">Flavivirga rizhaonensis</name>
    <dbReference type="NCBI Taxonomy" id="2559571"/>
    <lineage>
        <taxon>Bacteria</taxon>
        <taxon>Pseudomonadati</taxon>
        <taxon>Bacteroidota</taxon>
        <taxon>Flavobacteriia</taxon>
        <taxon>Flavobacteriales</taxon>
        <taxon>Flavobacteriaceae</taxon>
        <taxon>Flavivirga</taxon>
    </lineage>
</organism>
<proteinExistence type="inferred from homology"/>
<evidence type="ECO:0000256" key="4">
    <source>
        <dbReference type="ARBA" id="ARBA00022692"/>
    </source>
</evidence>
<keyword evidence="9" id="KW-0675">Receptor</keyword>
<comment type="subcellular location">
    <subcellularLocation>
        <location evidence="1 7">Cell outer membrane</location>
        <topology evidence="1 7">Multi-pass membrane protein</topology>
    </subcellularLocation>
</comment>
<dbReference type="InterPro" id="IPR008969">
    <property type="entry name" value="CarboxyPept-like_regulatory"/>
</dbReference>
<dbReference type="InterPro" id="IPR036942">
    <property type="entry name" value="Beta-barrel_TonB_sf"/>
</dbReference>
<evidence type="ECO:0000256" key="2">
    <source>
        <dbReference type="ARBA" id="ARBA00022448"/>
    </source>
</evidence>
<sequence>MKNSKSFGLLWLNSLKINLKMKVNLLLLIISFFSVQTIVHSDNVNTTLESGNVESSNIQKSISGTIKDTNGIPLAGANIVVKGTNNGAQADFDGNYTISNVEDNATLVVSYIGYVTQEVSVNGRSTIDISLEEDTQSLSEVVVVAYGTASKKDLTGAIAVIGAEELNTFPATTVDQALQGKTAGVQVTSNSGAPGASVSVNIRGVGSFGSTTPLYVVDGFPTNDISFINPNTIQSLSVLKDASATALYGVRASNGVVIIQTKQGLKGKVQVELNSFMGFRTQPKRVDVLDVNQFAALALELSSSADDDVSGVAVPYAGWSNPGSLRNIDWQDEIFDSAAMKSVTLSVRGGGEKSRIAFTAGIFDEEGTLLASKYKRYDLGFNAAFDITDKIRLKSNVKYITSQSFQPLGTGRDALLNLFSTVPHLAPIGEANLEGGTNPTDLPVDANGNFGAFPDVTGEAFRDGRNWVARALENDQDNVTNTVLANIDAEWDIYGGVSTQLKVGARVDNFASEFFQPAYYRSNGNIDQRVNAEYSTNQSTSNEWLAEYLLKYKKIFNDKHTIDVLGGVSAQRRFRKLIDITGIGFLNNAIRSITAADDIKDSSGFSDRRTLASTFARLNYSFDSKYYVTGTIRRDGVGNVFSPQNLWGVFPSFAAGWNIDEEDFMDDSVFDVLKFRASWGETGNFEGIDPFGYLPLFIGQGGTNDTNYTFDGTPVNSSLGLAPLALANSDLSWETQTQTNIGLEGELLDGKLYFTADYFNRESGNFLFFQTVPAQSGFTTQPQNGGTVVNKGFEFLVGYRKNNGDFTFDINANITTINNEITDLNNPAGEVRFPNQFLDDFNEDGFWYDVTRSRVGGEVGAFYGFVADGIFQTQAEVDAAPTRANDVVPAPGDRKFLDLNDDGVINGDDRTTIGSPVPDFFGSLNLTFNYKNFDVGFNFYGSYGSEILNLVKRELESASGYGNSASFSNVSTEYFNNRWTGEGSSNTFARALIDDGNIQNNRASSYFVEDGSYFRLRNLNVGYSLPSDVIEKLGLSNLRIYASAQNVFTITDYSGSDPEIGQNADINGNSSVTTRGIDAGAYPLSKTFTLGLNLKF</sequence>
<reference evidence="9 10" key="1">
    <citation type="submission" date="2019-04" db="EMBL/GenBank/DDBJ databases">
        <authorList>
            <person name="Liu A."/>
        </authorList>
    </citation>
    <scope>NUCLEOTIDE SEQUENCE [LARGE SCALE GENOMIC DNA]</scope>
    <source>
        <strain evidence="9 10">RZ03</strain>
    </source>
</reference>
<dbReference type="InterPro" id="IPR037066">
    <property type="entry name" value="Plug_dom_sf"/>
</dbReference>
<dbReference type="SUPFAM" id="SSF49464">
    <property type="entry name" value="Carboxypeptidase regulatory domain-like"/>
    <property type="match status" value="1"/>
</dbReference>
<dbReference type="InterPro" id="IPR023997">
    <property type="entry name" value="TonB-dep_OMP_SusC/RagA_CS"/>
</dbReference>